<evidence type="ECO:0000313" key="1">
    <source>
        <dbReference type="EMBL" id="BBA45418.1"/>
    </source>
</evidence>
<reference evidence="2 3" key="3">
    <citation type="submission" date="2021-12" db="EMBL/GenBank/DDBJ databases">
        <title>Genomic and phenotypic characterization of three Burkholderia contaminans isolates recovered from different sources.</title>
        <authorList>
            <person name="Lopez De Volder A."/>
            <person name="Fan Y."/>
            <person name="Nunvar J."/>
            <person name="Herrera T."/>
            <person name="Timp W."/>
            <person name="Degrossi J."/>
        </authorList>
    </citation>
    <scope>NUCLEOTIDE SEQUENCE [LARGE SCALE GENOMIC DNA]</scope>
    <source>
        <strain evidence="2 3">LMG 23361</strain>
        <plasmid evidence="2 3">unnamed1</plasmid>
    </source>
</reference>
<gene>
    <name evidence="1" type="ORF">BCCH1_79290</name>
    <name evidence="2" type="ORF">LXE91_39740</name>
</gene>
<dbReference type="EMBL" id="AP018360">
    <property type="protein sequence ID" value="BBA45418.1"/>
    <property type="molecule type" value="Genomic_DNA"/>
</dbReference>
<geneLocation type="plasmid" evidence="2 3">
    <name>unnamed1</name>
</geneLocation>
<dbReference type="Proteomes" id="UP001220209">
    <property type="component" value="Plasmid unnamed1"/>
</dbReference>
<protein>
    <submittedName>
        <fullName evidence="1">Uncharacterized protein</fullName>
    </submittedName>
</protein>
<reference evidence="1" key="1">
    <citation type="journal article" date="2016" name="Biosci. Biotechnol. Biochem.">
        <title>Bioconversion of AHX to AOH by resting cells of Burkholderia contaminans CH-1.</title>
        <authorList>
            <person name="Choi J.H."/>
            <person name="Kikuchi A."/>
            <person name="Pumkaeo P."/>
            <person name="Hirai H."/>
            <person name="Tokuyama S."/>
            <person name="Kawagishi H."/>
        </authorList>
    </citation>
    <scope>NUCLEOTIDE SEQUENCE</scope>
    <source>
        <strain evidence="1">CH-1</strain>
        <plasmid evidence="1">pBC453</plasmid>
    </source>
</reference>
<sequence length="85" mass="9300">MSNEHREVDLRDVLKQRVEAGEPIYINSQSNGAIESMIEGIAKETGKPVRVVQMVETDSTSLEGASLEFAEAVRASSNVSIPLKR</sequence>
<organism evidence="1">
    <name type="scientific">Burkholderia contaminans</name>
    <dbReference type="NCBI Taxonomy" id="488447"/>
    <lineage>
        <taxon>Bacteria</taxon>
        <taxon>Pseudomonadati</taxon>
        <taxon>Pseudomonadota</taxon>
        <taxon>Betaproteobacteria</taxon>
        <taxon>Burkholderiales</taxon>
        <taxon>Burkholderiaceae</taxon>
        <taxon>Burkholderia</taxon>
        <taxon>Burkholderia cepacia complex</taxon>
    </lineage>
</organism>
<proteinExistence type="predicted"/>
<name>A0A250LLJ9_9BURK</name>
<evidence type="ECO:0000313" key="3">
    <source>
        <dbReference type="Proteomes" id="UP001220209"/>
    </source>
</evidence>
<geneLocation type="plasmid" evidence="1">
    <name>pBC453</name>
</geneLocation>
<dbReference type="AlphaFoldDB" id="A0A250LLJ9"/>
<accession>A0A250LLJ9</accession>
<evidence type="ECO:0000313" key="2">
    <source>
        <dbReference type="EMBL" id="WFN23671.1"/>
    </source>
</evidence>
<keyword evidence="1" id="KW-0614">Plasmid</keyword>
<reference evidence="1" key="2">
    <citation type="journal article" date="2017" name="Genome Announc.">
        <title>High-Quality Draft Genome Sequence of Burkholderia contaminans CH-1, a Gram-Negative Bacterium That Metabolizes 2-Azahypoxanthine, a Plant Growth-Regulating Compound.</title>
        <authorList>
            <person name="Choi J.-H."/>
            <person name="Sugiura H."/>
            <person name="Moriuchi R."/>
            <person name="Kawagishi H."/>
            <person name="Dohra H."/>
        </authorList>
    </citation>
    <scope>NUCLEOTIDE SEQUENCE</scope>
    <source>
        <strain evidence="1">CH-1</strain>
        <plasmid evidence="1">pBC453</plasmid>
    </source>
</reference>
<dbReference type="EMBL" id="CP090643">
    <property type="protein sequence ID" value="WFN23671.1"/>
    <property type="molecule type" value="Genomic_DNA"/>
</dbReference>
<dbReference type="RefSeq" id="WP_046543743.1">
    <property type="nucleotide sequence ID" value="NZ_AP018360.1"/>
</dbReference>